<organism evidence="4 5">
    <name type="scientific">Micromonospora inyonensis</name>
    <dbReference type="NCBI Taxonomy" id="47866"/>
    <lineage>
        <taxon>Bacteria</taxon>
        <taxon>Bacillati</taxon>
        <taxon>Actinomycetota</taxon>
        <taxon>Actinomycetes</taxon>
        <taxon>Micromonosporales</taxon>
        <taxon>Micromonosporaceae</taxon>
        <taxon>Micromonospora</taxon>
    </lineage>
</organism>
<evidence type="ECO:0000256" key="1">
    <source>
        <dbReference type="ARBA" id="ARBA00008520"/>
    </source>
</evidence>
<dbReference type="EMBL" id="FMHU01000001">
    <property type="protein sequence ID" value="SCL19589.1"/>
    <property type="molecule type" value="Genomic_DNA"/>
</dbReference>
<proteinExistence type="inferred from homology"/>
<dbReference type="PROSITE" id="PS51257">
    <property type="entry name" value="PROKAR_LIPOPROTEIN"/>
    <property type="match status" value="1"/>
</dbReference>
<keyword evidence="5" id="KW-1185">Reference proteome</keyword>
<comment type="similarity">
    <text evidence="1">Belongs to the bacterial solute-binding protein 1 family.</text>
</comment>
<dbReference type="Proteomes" id="UP000198906">
    <property type="component" value="Unassembled WGS sequence"/>
</dbReference>
<evidence type="ECO:0000256" key="2">
    <source>
        <dbReference type="ARBA" id="ARBA00022448"/>
    </source>
</evidence>
<evidence type="ECO:0000313" key="5">
    <source>
        <dbReference type="Proteomes" id="UP000198906"/>
    </source>
</evidence>
<dbReference type="STRING" id="47866.GA0074694_2747"/>
<dbReference type="PANTHER" id="PTHR43649:SF29">
    <property type="entry name" value="OSMOPROTECTIVE COMPOUNDS-BINDING PROTEIN GGTB"/>
    <property type="match status" value="1"/>
</dbReference>
<reference evidence="5" key="1">
    <citation type="submission" date="2016-06" db="EMBL/GenBank/DDBJ databases">
        <authorList>
            <person name="Varghese N."/>
        </authorList>
    </citation>
    <scope>NUCLEOTIDE SEQUENCE [LARGE SCALE GENOMIC DNA]</scope>
    <source>
        <strain evidence="5">DSM 46123</strain>
    </source>
</reference>
<dbReference type="InterPro" id="IPR050490">
    <property type="entry name" value="Bact_solute-bd_prot1"/>
</dbReference>
<name>A0A1C6RRD6_9ACTN</name>
<gene>
    <name evidence="4" type="ORF">GA0074694_2747</name>
</gene>
<accession>A0A1C6RRD6</accession>
<sequence>MRRRIGLLLLPALFAVGGVVACADATPTGRVTVIASWSEAPADDGGKPPDTEAAAFVAVLDEFERRTGITVDYRGTRDVSQVLRSGVDRGSPPDVAVLPRLNDLQTYVPSRKLHSLDDVLGGDRRTDLEPQLVTLGGRVYGLSVNVIPKSLVWYAPDRHPTLARRPPATWEELVAFSGGRRTPWCLGMGAPPLSGWPGTDWIEDLFLHRWGAATYQAWTAGDLPWDSPQMREVWQAWGEVTRAGRSTPNALLTGFNVAGLGMFAERPECHLDHQGSYIVRDYRRQAPDRFDFFPFPPFAARGGTATTTEIAEDVVGMFQDTPEARELIRFLAGERARQVWREASGGLSFTLNRGTDPASYPDAVSRRIAGTLTRGTLCRDASDLMPAAMTAAFHRAVLHHLDDPRDLATLLRELDTVRDRIPDEEWLDLPCLSR</sequence>
<feature type="chain" id="PRO_5038904405" evidence="3">
    <location>
        <begin position="22"/>
        <end position="434"/>
    </location>
</feature>
<dbReference type="Gene3D" id="3.40.190.10">
    <property type="entry name" value="Periplasmic binding protein-like II"/>
    <property type="match status" value="2"/>
</dbReference>
<keyword evidence="2" id="KW-0813">Transport</keyword>
<dbReference type="Pfam" id="PF13416">
    <property type="entry name" value="SBP_bac_8"/>
    <property type="match status" value="1"/>
</dbReference>
<dbReference type="RefSeq" id="WP_091457826.1">
    <property type="nucleotide sequence ID" value="NZ_FMHU01000001.1"/>
</dbReference>
<evidence type="ECO:0000256" key="3">
    <source>
        <dbReference type="SAM" id="SignalP"/>
    </source>
</evidence>
<keyword evidence="3" id="KW-0732">Signal</keyword>
<dbReference type="AlphaFoldDB" id="A0A1C6RRD6"/>
<dbReference type="InterPro" id="IPR006059">
    <property type="entry name" value="SBP"/>
</dbReference>
<dbReference type="PANTHER" id="PTHR43649">
    <property type="entry name" value="ARABINOSE-BINDING PROTEIN-RELATED"/>
    <property type="match status" value="1"/>
</dbReference>
<dbReference type="SUPFAM" id="SSF53850">
    <property type="entry name" value="Periplasmic binding protein-like II"/>
    <property type="match status" value="1"/>
</dbReference>
<feature type="signal peptide" evidence="3">
    <location>
        <begin position="1"/>
        <end position="21"/>
    </location>
</feature>
<protein>
    <submittedName>
        <fullName evidence="4">Carbohydrate ABC transporter substrate-binding protein, CUT1 family</fullName>
    </submittedName>
</protein>
<evidence type="ECO:0000313" key="4">
    <source>
        <dbReference type="EMBL" id="SCL19589.1"/>
    </source>
</evidence>